<protein>
    <submittedName>
        <fullName evidence="3">FAD-binding oxidoreductase</fullName>
    </submittedName>
</protein>
<evidence type="ECO:0000256" key="1">
    <source>
        <dbReference type="ARBA" id="ARBA00023002"/>
    </source>
</evidence>
<proteinExistence type="predicted"/>
<organism evidence="3 4">
    <name type="scientific">Lichenifustis flavocetrariae</name>
    <dbReference type="NCBI Taxonomy" id="2949735"/>
    <lineage>
        <taxon>Bacteria</taxon>
        <taxon>Pseudomonadati</taxon>
        <taxon>Pseudomonadota</taxon>
        <taxon>Alphaproteobacteria</taxon>
        <taxon>Hyphomicrobiales</taxon>
        <taxon>Lichenihabitantaceae</taxon>
        <taxon>Lichenifustis</taxon>
    </lineage>
</organism>
<dbReference type="Proteomes" id="UP001165667">
    <property type="component" value="Unassembled WGS sequence"/>
</dbReference>
<dbReference type="PANTHER" id="PTHR13847">
    <property type="entry name" value="SARCOSINE DEHYDROGENASE-RELATED"/>
    <property type="match status" value="1"/>
</dbReference>
<dbReference type="RefSeq" id="WP_282585714.1">
    <property type="nucleotide sequence ID" value="NZ_JAMOIM010000009.1"/>
</dbReference>
<dbReference type="AlphaFoldDB" id="A0AA42CKJ9"/>
<dbReference type="SUPFAM" id="SSF51905">
    <property type="entry name" value="FAD/NAD(P)-binding domain"/>
    <property type="match status" value="1"/>
</dbReference>
<dbReference type="GO" id="GO:0016491">
    <property type="term" value="F:oxidoreductase activity"/>
    <property type="evidence" value="ECO:0007669"/>
    <property type="project" value="UniProtKB-KW"/>
</dbReference>
<comment type="caution">
    <text evidence="3">The sequence shown here is derived from an EMBL/GenBank/DDBJ whole genome shotgun (WGS) entry which is preliminary data.</text>
</comment>
<keyword evidence="4" id="KW-1185">Reference proteome</keyword>
<dbReference type="Gene3D" id="3.30.9.10">
    <property type="entry name" value="D-Amino Acid Oxidase, subunit A, domain 2"/>
    <property type="match status" value="1"/>
</dbReference>
<dbReference type="PANTHER" id="PTHR13847:SF289">
    <property type="entry name" value="GLYCINE OXIDASE"/>
    <property type="match status" value="1"/>
</dbReference>
<accession>A0AA42CKJ9</accession>
<dbReference type="EMBL" id="JAMOIM010000009">
    <property type="protein sequence ID" value="MCW6509346.1"/>
    <property type="molecule type" value="Genomic_DNA"/>
</dbReference>
<keyword evidence="1" id="KW-0560">Oxidoreductase</keyword>
<dbReference type="InterPro" id="IPR006076">
    <property type="entry name" value="FAD-dep_OxRdtase"/>
</dbReference>
<sequence>MDGKTDVLVLGAGIVGVSAAIHLQRRGRAVVLVDRRGAGEETSYGNAGLIERASVFPYAFPRELGTLIRYAQNTSTDAHYHFSALPTVMPWLGRYFMASSPEGVAKTVSGAWPLIQRSLDEHEDFMEAAQASHFLRKVGWIKAFRAEESLEKGMAELEKLKPYGLSIDTLDTAGIAEREPFLGEGLIGALHFRDPGAISDPGGLVKAYADYFTTLGGRFVQGDAQTLEEHPAGWQVETEAGPVQSRDVVVALGPWSNTIYEKLGYAMPLGIKRGYHQHFHPNGNAVLNRPVLDVDGGFLLAPMMRGIRLTTGAEFADRDAAPSPVQVERAIPKARKLFPLGDAVEDKPWMGARPCFPDMLPVIDKGDKHKGLWFDFGHQHHGLTLGPVTGRLLAEMITGEEPFTDPSPYRADRF</sequence>
<name>A0AA42CKJ9_9HYPH</name>
<dbReference type="Pfam" id="PF01266">
    <property type="entry name" value="DAO"/>
    <property type="match status" value="1"/>
</dbReference>
<feature type="domain" description="FAD dependent oxidoreductase" evidence="2">
    <location>
        <begin position="6"/>
        <end position="396"/>
    </location>
</feature>
<evidence type="ECO:0000259" key="2">
    <source>
        <dbReference type="Pfam" id="PF01266"/>
    </source>
</evidence>
<gene>
    <name evidence="3" type="ORF">M8523_15085</name>
</gene>
<dbReference type="SUPFAM" id="SSF54373">
    <property type="entry name" value="FAD-linked reductases, C-terminal domain"/>
    <property type="match status" value="1"/>
</dbReference>
<dbReference type="GO" id="GO:0005737">
    <property type="term" value="C:cytoplasm"/>
    <property type="evidence" value="ECO:0007669"/>
    <property type="project" value="TreeGrafter"/>
</dbReference>
<evidence type="ECO:0000313" key="4">
    <source>
        <dbReference type="Proteomes" id="UP001165667"/>
    </source>
</evidence>
<reference evidence="3" key="1">
    <citation type="submission" date="2022-05" db="EMBL/GenBank/DDBJ databases">
        <authorList>
            <person name="Pankratov T."/>
        </authorList>
    </citation>
    <scope>NUCLEOTIDE SEQUENCE</scope>
    <source>
        <strain evidence="3">BP6-180914</strain>
    </source>
</reference>
<dbReference type="InterPro" id="IPR036188">
    <property type="entry name" value="FAD/NAD-bd_sf"/>
</dbReference>
<dbReference type="Gene3D" id="3.50.50.60">
    <property type="entry name" value="FAD/NAD(P)-binding domain"/>
    <property type="match status" value="2"/>
</dbReference>
<evidence type="ECO:0000313" key="3">
    <source>
        <dbReference type="EMBL" id="MCW6509346.1"/>
    </source>
</evidence>